<comment type="caution">
    <text evidence="1">The sequence shown here is derived from an EMBL/GenBank/DDBJ whole genome shotgun (WGS) entry which is preliminary data.</text>
</comment>
<evidence type="ECO:0000313" key="2">
    <source>
        <dbReference type="Proteomes" id="UP000499080"/>
    </source>
</evidence>
<protein>
    <submittedName>
        <fullName evidence="1">Uncharacterized protein</fullName>
    </submittedName>
</protein>
<keyword evidence="2" id="KW-1185">Reference proteome</keyword>
<dbReference type="Proteomes" id="UP000499080">
    <property type="component" value="Unassembled WGS sequence"/>
</dbReference>
<name>A0A4Y2DJH8_ARAVE</name>
<sequence length="94" mass="10809">MKLDRHCRAVPHHLESVSPGRFSFQPNNLGVLSIEVHPIKHFVIFELLLTHDRISVLWPDVPNGKWDRMKIQTFRPHDEDSHWSSAGFGTTGSN</sequence>
<accession>A0A4Y2DJH8</accession>
<gene>
    <name evidence="1" type="ORF">AVEN_28319_1</name>
</gene>
<evidence type="ECO:0000313" key="1">
    <source>
        <dbReference type="EMBL" id="GBM16359.1"/>
    </source>
</evidence>
<organism evidence="1 2">
    <name type="scientific">Araneus ventricosus</name>
    <name type="common">Orbweaver spider</name>
    <name type="synonym">Epeira ventricosa</name>
    <dbReference type="NCBI Taxonomy" id="182803"/>
    <lineage>
        <taxon>Eukaryota</taxon>
        <taxon>Metazoa</taxon>
        <taxon>Ecdysozoa</taxon>
        <taxon>Arthropoda</taxon>
        <taxon>Chelicerata</taxon>
        <taxon>Arachnida</taxon>
        <taxon>Araneae</taxon>
        <taxon>Araneomorphae</taxon>
        <taxon>Entelegynae</taxon>
        <taxon>Araneoidea</taxon>
        <taxon>Araneidae</taxon>
        <taxon>Araneus</taxon>
    </lineage>
</organism>
<reference evidence="1 2" key="1">
    <citation type="journal article" date="2019" name="Sci. Rep.">
        <title>Orb-weaving spider Araneus ventricosus genome elucidates the spidroin gene catalogue.</title>
        <authorList>
            <person name="Kono N."/>
            <person name="Nakamura H."/>
            <person name="Ohtoshi R."/>
            <person name="Moran D.A.P."/>
            <person name="Shinohara A."/>
            <person name="Yoshida Y."/>
            <person name="Fujiwara M."/>
            <person name="Mori M."/>
            <person name="Tomita M."/>
            <person name="Arakawa K."/>
        </authorList>
    </citation>
    <scope>NUCLEOTIDE SEQUENCE [LARGE SCALE GENOMIC DNA]</scope>
</reference>
<dbReference type="AlphaFoldDB" id="A0A4Y2DJH8"/>
<proteinExistence type="predicted"/>
<dbReference type="EMBL" id="BGPR01000372">
    <property type="protein sequence ID" value="GBM16359.1"/>
    <property type="molecule type" value="Genomic_DNA"/>
</dbReference>